<dbReference type="InterPro" id="IPR043776">
    <property type="entry name" value="DUF5718"/>
</dbReference>
<dbReference type="EMBL" id="CACVAR010000109">
    <property type="protein sequence ID" value="CAA6802961.1"/>
    <property type="molecule type" value="Genomic_DNA"/>
</dbReference>
<gene>
    <name evidence="1" type="ORF">HELGO_WM34510</name>
</gene>
<reference evidence="1" key="1">
    <citation type="submission" date="2020-01" db="EMBL/GenBank/DDBJ databases">
        <authorList>
            <person name="Meier V. D."/>
            <person name="Meier V D."/>
        </authorList>
    </citation>
    <scope>NUCLEOTIDE SEQUENCE</scope>
    <source>
        <strain evidence="1">HLG_WM_MAG_03</strain>
    </source>
</reference>
<name>A0A6S6S3S6_9BACT</name>
<accession>A0A6S6S3S6</accession>
<evidence type="ECO:0000313" key="1">
    <source>
        <dbReference type="EMBL" id="CAA6802961.1"/>
    </source>
</evidence>
<dbReference type="Pfam" id="PF18985">
    <property type="entry name" value="DUF5718"/>
    <property type="match status" value="1"/>
</dbReference>
<sequence length="273" mass="30875">MKEIRGDNNMIEKSIGLGVAGNFAHHLEQAGELKDFENVVTKEADAPKGIFPFYLPSSESFLGLYCIGDEVLELPSYEANAQVEPEVAILFDINYNEAYKVIKLKAKKFTAFNDCTIRKEGAKKISEKKSWSANSKGIAKKWIEIDKFEEGGVMDNFHLCSFVKRDGILHEYGVDAPLLGYSYFYKKLENWLVEKMNEQEDFGPLEDIAQHLKDCGYPKQALISIGATAYAEFGKKNYLKSKDEVYVVVYDKRKGSADIEAAEDKIILHQKVL</sequence>
<dbReference type="AlphaFoldDB" id="A0A6S6S3S6"/>
<proteinExistence type="predicted"/>
<protein>
    <submittedName>
        <fullName evidence="1">Uncharacterized protein</fullName>
    </submittedName>
</protein>
<organism evidence="1">
    <name type="scientific">uncultured Sulfurovum sp</name>
    <dbReference type="NCBI Taxonomy" id="269237"/>
    <lineage>
        <taxon>Bacteria</taxon>
        <taxon>Pseudomonadati</taxon>
        <taxon>Campylobacterota</taxon>
        <taxon>Epsilonproteobacteria</taxon>
        <taxon>Campylobacterales</taxon>
        <taxon>Sulfurovaceae</taxon>
        <taxon>Sulfurovum</taxon>
        <taxon>environmental samples</taxon>
    </lineage>
</organism>